<dbReference type="EMBL" id="QXFY01000494">
    <property type="protein sequence ID" value="KAE9342772.1"/>
    <property type="molecule type" value="Genomic_DNA"/>
</dbReference>
<dbReference type="GO" id="GO:0003677">
    <property type="term" value="F:DNA binding"/>
    <property type="evidence" value="ECO:0007669"/>
    <property type="project" value="TreeGrafter"/>
</dbReference>
<name>A0A6G0RV63_9STRA</name>
<dbReference type="Pfam" id="PF03184">
    <property type="entry name" value="DDE_1"/>
    <property type="match status" value="1"/>
</dbReference>
<reference evidence="3 4" key="1">
    <citation type="submission" date="2018-09" db="EMBL/GenBank/DDBJ databases">
        <title>Genomic investigation of the strawberry pathogen Phytophthora fragariae indicates pathogenicity is determined by transcriptional variation in three key races.</title>
        <authorList>
            <person name="Adams T.M."/>
            <person name="Armitage A.D."/>
            <person name="Sobczyk M.K."/>
            <person name="Bates H.J."/>
            <person name="Dunwell J.M."/>
            <person name="Nellist C.F."/>
            <person name="Harrison R.J."/>
        </authorList>
    </citation>
    <scope>NUCLEOTIDE SEQUENCE [LARGE SCALE GENOMIC DNA]</scope>
    <source>
        <strain evidence="3 4">NOV-77</strain>
    </source>
</reference>
<feature type="region of interest" description="Disordered" evidence="1">
    <location>
        <begin position="108"/>
        <end position="135"/>
    </location>
</feature>
<feature type="compositionally biased region" description="Acidic residues" evidence="1">
    <location>
        <begin position="118"/>
        <end position="135"/>
    </location>
</feature>
<evidence type="ECO:0000313" key="4">
    <source>
        <dbReference type="Proteomes" id="UP000486351"/>
    </source>
</evidence>
<accession>A0A6G0RV63</accession>
<evidence type="ECO:0000259" key="2">
    <source>
        <dbReference type="Pfam" id="PF03184"/>
    </source>
</evidence>
<gene>
    <name evidence="3" type="ORF">PF008_g10004</name>
</gene>
<evidence type="ECO:0000313" key="3">
    <source>
        <dbReference type="EMBL" id="KAE9342772.1"/>
    </source>
</evidence>
<dbReference type="InterPro" id="IPR004875">
    <property type="entry name" value="DDE_SF_endonuclease_dom"/>
</dbReference>
<comment type="caution">
    <text evidence="3">The sequence shown here is derived from an EMBL/GenBank/DDBJ whole genome shotgun (WGS) entry which is preliminary data.</text>
</comment>
<protein>
    <recommendedName>
        <fullName evidence="2">DDE-1 domain-containing protein</fullName>
    </recommendedName>
</protein>
<dbReference type="InterPro" id="IPR050863">
    <property type="entry name" value="CenT-Element_Derived"/>
</dbReference>
<organism evidence="3 4">
    <name type="scientific">Phytophthora fragariae</name>
    <dbReference type="NCBI Taxonomy" id="53985"/>
    <lineage>
        <taxon>Eukaryota</taxon>
        <taxon>Sar</taxon>
        <taxon>Stramenopiles</taxon>
        <taxon>Oomycota</taxon>
        <taxon>Peronosporomycetes</taxon>
        <taxon>Peronosporales</taxon>
        <taxon>Peronosporaceae</taxon>
        <taxon>Phytophthora</taxon>
    </lineage>
</organism>
<feature type="domain" description="DDE-1" evidence="2">
    <location>
        <begin position="1"/>
        <end position="89"/>
    </location>
</feature>
<dbReference type="PANTHER" id="PTHR19303">
    <property type="entry name" value="TRANSPOSON"/>
    <property type="match status" value="1"/>
</dbReference>
<dbReference type="AlphaFoldDB" id="A0A6G0RV63"/>
<dbReference type="GO" id="GO:0005634">
    <property type="term" value="C:nucleus"/>
    <property type="evidence" value="ECO:0007669"/>
    <property type="project" value="TreeGrafter"/>
</dbReference>
<evidence type="ECO:0000256" key="1">
    <source>
        <dbReference type="SAM" id="MobiDB-lite"/>
    </source>
</evidence>
<sequence>MNSKIYQNWLLQLDKEMRAAKRHILLLVDNVSSHALGDMVLTNIKVQKLPANTTTYLQPLDAGVIASFKARFRSLQIDHGIERFEADANVNGQSTEAKTVAHCWQNTGFATPLRGNDEPDEDSEDEGVEEGDTDGEIVDLMLKVASISL</sequence>
<dbReference type="PANTHER" id="PTHR19303:SF73">
    <property type="entry name" value="PROTEIN PDC2"/>
    <property type="match status" value="1"/>
</dbReference>
<dbReference type="Proteomes" id="UP000486351">
    <property type="component" value="Unassembled WGS sequence"/>
</dbReference>
<proteinExistence type="predicted"/>